<organism evidence="1">
    <name type="scientific">marine sediment metagenome</name>
    <dbReference type="NCBI Taxonomy" id="412755"/>
    <lineage>
        <taxon>unclassified sequences</taxon>
        <taxon>metagenomes</taxon>
        <taxon>ecological metagenomes</taxon>
    </lineage>
</organism>
<feature type="non-terminal residue" evidence="1">
    <location>
        <position position="56"/>
    </location>
</feature>
<dbReference type="AlphaFoldDB" id="X0TKM3"/>
<proteinExistence type="predicted"/>
<dbReference type="EMBL" id="BARS01019728">
    <property type="protein sequence ID" value="GAF94098.1"/>
    <property type="molecule type" value="Genomic_DNA"/>
</dbReference>
<reference evidence="1" key="1">
    <citation type="journal article" date="2014" name="Front. Microbiol.">
        <title>High frequency of phylogenetically diverse reductive dehalogenase-homologous genes in deep subseafloor sedimentary metagenomes.</title>
        <authorList>
            <person name="Kawai M."/>
            <person name="Futagami T."/>
            <person name="Toyoda A."/>
            <person name="Takaki Y."/>
            <person name="Nishi S."/>
            <person name="Hori S."/>
            <person name="Arai W."/>
            <person name="Tsubouchi T."/>
            <person name="Morono Y."/>
            <person name="Uchiyama I."/>
            <person name="Ito T."/>
            <person name="Fujiyama A."/>
            <person name="Inagaki F."/>
            <person name="Takami H."/>
        </authorList>
    </citation>
    <scope>NUCLEOTIDE SEQUENCE</scope>
    <source>
        <strain evidence="1">Expedition CK06-06</strain>
    </source>
</reference>
<protein>
    <submittedName>
        <fullName evidence="1">Uncharacterized protein</fullName>
    </submittedName>
</protein>
<accession>X0TKM3</accession>
<gene>
    <name evidence="1" type="ORF">S01H1_31919</name>
</gene>
<name>X0TKM3_9ZZZZ</name>
<comment type="caution">
    <text evidence="1">The sequence shown here is derived from an EMBL/GenBank/DDBJ whole genome shotgun (WGS) entry which is preliminary data.</text>
</comment>
<sequence length="56" mass="6835">MTERRDIPDLDHFTDLIYQGAWYCFRRLPRGYMEMCDLVGEGQLVYFEFVRDYDST</sequence>
<evidence type="ECO:0000313" key="1">
    <source>
        <dbReference type="EMBL" id="GAF94098.1"/>
    </source>
</evidence>